<organism evidence="1">
    <name type="scientific">hydrothermal vent metagenome</name>
    <dbReference type="NCBI Taxonomy" id="652676"/>
    <lineage>
        <taxon>unclassified sequences</taxon>
        <taxon>metagenomes</taxon>
        <taxon>ecological metagenomes</taxon>
    </lineage>
</organism>
<sequence length="55" mass="6266">MVMETIYTGFNFHRVMFCFINKGRTSINARFGFGPDVEAIISRFSIPNGGEDIFN</sequence>
<accession>A0A3B0XQU1</accession>
<name>A0A3B0XQU1_9ZZZZ</name>
<feature type="non-terminal residue" evidence="1">
    <location>
        <position position="55"/>
    </location>
</feature>
<evidence type="ECO:0000313" key="1">
    <source>
        <dbReference type="EMBL" id="VAW64279.1"/>
    </source>
</evidence>
<proteinExistence type="predicted"/>
<protein>
    <submittedName>
        <fullName evidence="1">Uncharacterized protein</fullName>
    </submittedName>
</protein>
<reference evidence="1" key="1">
    <citation type="submission" date="2018-06" db="EMBL/GenBank/DDBJ databases">
        <authorList>
            <person name="Zhirakovskaya E."/>
        </authorList>
    </citation>
    <scope>NUCLEOTIDE SEQUENCE</scope>
</reference>
<gene>
    <name evidence="1" type="ORF">MNBD_GAMMA10-653</name>
</gene>
<dbReference type="EMBL" id="UOFJ01000126">
    <property type="protein sequence ID" value="VAW64279.1"/>
    <property type="molecule type" value="Genomic_DNA"/>
</dbReference>
<dbReference type="AlphaFoldDB" id="A0A3B0XQU1"/>